<feature type="region of interest" description="Disordered" evidence="1">
    <location>
        <begin position="66"/>
        <end position="110"/>
    </location>
</feature>
<feature type="region of interest" description="Disordered" evidence="1">
    <location>
        <begin position="19"/>
        <end position="38"/>
    </location>
</feature>
<accession>A0A8J8BEB8</accession>
<dbReference type="Proteomes" id="UP000677913">
    <property type="component" value="Unassembled WGS sequence"/>
</dbReference>
<comment type="caution">
    <text evidence="3">The sequence shown here is derived from an EMBL/GenBank/DDBJ whole genome shotgun (WGS) entry which is preliminary data.</text>
</comment>
<dbReference type="AlphaFoldDB" id="A0A8J8BEB8"/>
<organism evidence="3 4">
    <name type="scientific">Actinocrinis puniceicyclus</name>
    <dbReference type="NCBI Taxonomy" id="977794"/>
    <lineage>
        <taxon>Bacteria</taxon>
        <taxon>Bacillati</taxon>
        <taxon>Actinomycetota</taxon>
        <taxon>Actinomycetes</taxon>
        <taxon>Catenulisporales</taxon>
        <taxon>Actinospicaceae</taxon>
        <taxon>Actinocrinis</taxon>
    </lineage>
</organism>
<protein>
    <submittedName>
        <fullName evidence="3">Uncharacterized protein</fullName>
    </submittedName>
</protein>
<name>A0A8J8BEB8_9ACTN</name>
<dbReference type="EMBL" id="JAGSXH010000068">
    <property type="protein sequence ID" value="MBS2965046.1"/>
    <property type="molecule type" value="Genomic_DNA"/>
</dbReference>
<keyword evidence="2" id="KW-0812">Transmembrane</keyword>
<keyword evidence="2" id="KW-1133">Transmembrane helix</keyword>
<feature type="compositionally biased region" description="Low complexity" evidence="1">
    <location>
        <begin position="76"/>
        <end position="107"/>
    </location>
</feature>
<keyword evidence="4" id="KW-1185">Reference proteome</keyword>
<proteinExistence type="predicted"/>
<dbReference type="RefSeq" id="WP_211469407.1">
    <property type="nucleotide sequence ID" value="NZ_JAGSXH010000068.1"/>
</dbReference>
<evidence type="ECO:0000256" key="1">
    <source>
        <dbReference type="SAM" id="MobiDB-lite"/>
    </source>
</evidence>
<reference evidence="3" key="1">
    <citation type="submission" date="2021-04" db="EMBL/GenBank/DDBJ databases">
        <title>Genome based classification of Actinospica acidithermotolerans sp. nov., an actinobacterium isolated from an Indonesian hot spring.</title>
        <authorList>
            <person name="Kusuma A.B."/>
            <person name="Putra K.E."/>
            <person name="Nafisah S."/>
            <person name="Loh J."/>
            <person name="Nouioui I."/>
            <person name="Goodfellow M."/>
        </authorList>
    </citation>
    <scope>NUCLEOTIDE SEQUENCE</scope>
    <source>
        <strain evidence="3">DSM 45618</strain>
    </source>
</reference>
<evidence type="ECO:0000256" key="2">
    <source>
        <dbReference type="SAM" id="Phobius"/>
    </source>
</evidence>
<gene>
    <name evidence="3" type="ORF">KGA66_18460</name>
</gene>
<sequence>MPESFQNLLSAIAQSASASATPVGADAARRRGRQRSVRQRAVACVAATVLVGGSATVALAVAAGHGGTPKPITNSGTATPDAGSAPPSPSAGPSTPGSPSAGASPGAGATGSGMIGDLNTIVPGAWTSAGAFALTPGSWTANMARPAIHTADRQWFYSCHSADTLTHLGALGYQELTYGATMGGSPVGADQVLFFFRSNGAAEQALGTVQNDYAHCPEPATGVNGVPMTGTVQQTETLDGGYAWVHTFRTAQGSPAQPADIPADNHEFFVQRGDALEMVWFGGNPTVDDSRNDLTFLADLESNLCVYGGHCPATTHPLAASINATGSTTLRLGGSAIEFTVGVTNESNDTIRNITPVVSLGRCTCVNTPLPIMPPGVLQRWDSAGGTWKTQFYDTEGSGMDFVLSPGVVQVPPFDLGPGQSVTFRYRLQLDPASSDKLPAQYHVSNGTASVGVSLVHPIANSANAQIGNASAARLPVTVVLN</sequence>
<feature type="transmembrane region" description="Helical" evidence="2">
    <location>
        <begin position="41"/>
        <end position="63"/>
    </location>
</feature>
<evidence type="ECO:0000313" key="3">
    <source>
        <dbReference type="EMBL" id="MBS2965046.1"/>
    </source>
</evidence>
<keyword evidence="2" id="KW-0472">Membrane</keyword>
<evidence type="ECO:0000313" key="4">
    <source>
        <dbReference type="Proteomes" id="UP000677913"/>
    </source>
</evidence>